<dbReference type="Proteomes" id="UP000226192">
    <property type="component" value="Unassembled WGS sequence"/>
</dbReference>
<name>A0A2C5Y179_9HYPO</name>
<dbReference type="CDD" id="cd04301">
    <property type="entry name" value="NAT_SF"/>
    <property type="match status" value="1"/>
</dbReference>
<proteinExistence type="predicted"/>
<dbReference type="InterPro" id="IPR052523">
    <property type="entry name" value="Trichothecene_AcTrans"/>
</dbReference>
<dbReference type="Gene3D" id="3.40.630.30">
    <property type="match status" value="1"/>
</dbReference>
<dbReference type="STRING" id="1399860.A0A2C5Y179"/>
<dbReference type="EMBL" id="NJET01000114">
    <property type="protein sequence ID" value="PHH61160.1"/>
    <property type="molecule type" value="Genomic_DNA"/>
</dbReference>
<dbReference type="OrthoDB" id="4738875at2759"/>
<keyword evidence="2" id="KW-1185">Reference proteome</keyword>
<dbReference type="SUPFAM" id="SSF55729">
    <property type="entry name" value="Acyl-CoA N-acyltransferases (Nat)"/>
    <property type="match status" value="1"/>
</dbReference>
<dbReference type="PANTHER" id="PTHR42791:SF2">
    <property type="entry name" value="N-ACETYLTRANSFERASE DOMAIN-CONTAINING PROTEIN"/>
    <property type="match status" value="1"/>
</dbReference>
<dbReference type="AlphaFoldDB" id="A0A2C5Y179"/>
<evidence type="ECO:0000313" key="2">
    <source>
        <dbReference type="Proteomes" id="UP000226192"/>
    </source>
</evidence>
<comment type="caution">
    <text evidence="1">The sequence shown here is derived from an EMBL/GenBank/DDBJ whole genome shotgun (WGS) entry which is preliminary data.</text>
</comment>
<gene>
    <name evidence="1" type="ORF">CDD81_728</name>
</gene>
<evidence type="ECO:0008006" key="3">
    <source>
        <dbReference type="Google" id="ProtNLM"/>
    </source>
</evidence>
<sequence length="245" mass="26416">MQIRTATDQDVPAMARLVLAALANERPWSTIVPPRLAAQAQSVAFAADMLASLIHDASVLVVLLELSERESPSRQGPLLVSVSVWDLAYLSPFGQSSCYTAAVAAAKLSSATCCDALATLLTTCYTGSMHRLPQRRLYLALVATLPDFGRRGFGRTLVLAGLEMAMAQAKLHHVSIGVQAGPTAYILFSGLGFRDVGAVDLARDAASADDGPYVKTMVLDHSRQRQSKDRRPDCFLLRRLSNAWS</sequence>
<dbReference type="InterPro" id="IPR016181">
    <property type="entry name" value="Acyl_CoA_acyltransferase"/>
</dbReference>
<accession>A0A2C5Y179</accession>
<evidence type="ECO:0000313" key="1">
    <source>
        <dbReference type="EMBL" id="PHH61160.1"/>
    </source>
</evidence>
<organism evidence="1 2">
    <name type="scientific">Ophiocordyceps australis</name>
    <dbReference type="NCBI Taxonomy" id="1399860"/>
    <lineage>
        <taxon>Eukaryota</taxon>
        <taxon>Fungi</taxon>
        <taxon>Dikarya</taxon>
        <taxon>Ascomycota</taxon>
        <taxon>Pezizomycotina</taxon>
        <taxon>Sordariomycetes</taxon>
        <taxon>Hypocreomycetidae</taxon>
        <taxon>Hypocreales</taxon>
        <taxon>Ophiocordycipitaceae</taxon>
        <taxon>Ophiocordyceps</taxon>
    </lineage>
</organism>
<protein>
    <recommendedName>
        <fullName evidence="3">N-acetyltransferase domain-containing protein</fullName>
    </recommendedName>
</protein>
<reference evidence="1 2" key="1">
    <citation type="submission" date="2017-06" db="EMBL/GenBank/DDBJ databases">
        <title>Ant-infecting Ophiocordyceps genomes reveal a high diversity of potential behavioral manipulation genes and a possible major role for enterotoxins.</title>
        <authorList>
            <person name="De Bekker C."/>
            <person name="Evans H.C."/>
            <person name="Brachmann A."/>
            <person name="Hughes D.P."/>
        </authorList>
    </citation>
    <scope>NUCLEOTIDE SEQUENCE [LARGE SCALE GENOMIC DNA]</scope>
    <source>
        <strain evidence="1 2">Map64</strain>
    </source>
</reference>
<dbReference type="PANTHER" id="PTHR42791">
    <property type="entry name" value="GNAT FAMILY ACETYLTRANSFERASE"/>
    <property type="match status" value="1"/>
</dbReference>